<feature type="coiled-coil region" evidence="1">
    <location>
        <begin position="466"/>
        <end position="497"/>
    </location>
</feature>
<feature type="region of interest" description="Disordered" evidence="2">
    <location>
        <begin position="189"/>
        <end position="228"/>
    </location>
</feature>
<protein>
    <submittedName>
        <fullName evidence="4">FimV domain protein</fullName>
    </submittedName>
</protein>
<organism evidence="4 5">
    <name type="scientific">Lautropia mirabilis ATCC 51599</name>
    <dbReference type="NCBI Taxonomy" id="887898"/>
    <lineage>
        <taxon>Bacteria</taxon>
        <taxon>Pseudomonadati</taxon>
        <taxon>Pseudomonadota</taxon>
        <taxon>Betaproteobacteria</taxon>
        <taxon>Burkholderiales</taxon>
        <taxon>Burkholderiaceae</taxon>
        <taxon>Lautropia</taxon>
    </lineage>
</organism>
<dbReference type="EMBL" id="AEQP01000004">
    <property type="protein sequence ID" value="EFV95140.1"/>
    <property type="molecule type" value="Genomic_DNA"/>
</dbReference>
<dbReference type="Gene3D" id="1.20.58.2200">
    <property type="match status" value="1"/>
</dbReference>
<feature type="compositionally biased region" description="Polar residues" evidence="2">
    <location>
        <begin position="194"/>
        <end position="204"/>
    </location>
</feature>
<dbReference type="InterPro" id="IPR020012">
    <property type="entry name" value="LysM_FimV"/>
</dbReference>
<feature type="region of interest" description="Disordered" evidence="2">
    <location>
        <begin position="824"/>
        <end position="855"/>
    </location>
</feature>
<dbReference type="InterPro" id="IPR038440">
    <property type="entry name" value="FimV_C_sf"/>
</dbReference>
<dbReference type="HOGENOM" id="CLU_007099_0_0_4"/>
<feature type="compositionally biased region" description="Polar residues" evidence="2">
    <location>
        <begin position="839"/>
        <end position="849"/>
    </location>
</feature>
<gene>
    <name evidence="4" type="primary">fimV</name>
    <name evidence="4" type="ORF">HMPREF0551_1098</name>
</gene>
<dbReference type="STRING" id="887898.HMPREF0551_1098"/>
<evidence type="ECO:0000313" key="5">
    <source>
        <dbReference type="Proteomes" id="UP000011021"/>
    </source>
</evidence>
<feature type="compositionally biased region" description="Low complexity" evidence="2">
    <location>
        <begin position="205"/>
        <end position="214"/>
    </location>
</feature>
<sequence>MTSGGSGRSQMATAVAVALAILSGGGVTSAEAAGLGRLTVQSALGQPLRAEVEVTSVSPDEAESLKARIASPEAFSRVGLQYKEALSGVRMDVENRGGRYFIKVTSSRPINDPFVDLVVELSWASGTFSREYTFLLDPPTQQNANQANRSGNAPVAGAATAAAATGAAASGSNAVRTIDPATGRLVNQERGAQGRSQAASQPTEAKQQPAAQAKAGRDASSEGGTVTVGQGETLGMIAARVRPASATLDQTIVAIYRTNPTAFIQNNPNLLRQGRTLTIPSEGEIAAIDSTEAGRQLRMAARDFRSYKERMAGTTPEVATGNGSSTASGAISAKVDDERGGQAGSQDRLELSRSEGGKDEQGSAVGARDAEAQVAREAALKEANSRIAELEKNVGALKSMLELKDKSLADLQAQLEKARVAGAQVSGTVAAAATAAADKARDAASKVADKAAAEKTAAEKAVAEKAAQTKAAADKLAAEAKAAADKVAAEKAAAEKAAADKAAAEKAAAEKAAADKAAADKAAADKAAAEKAAADKAAAEQDQSKPAEGADKDAVERAAADAKAEVERVTNGDADKSKDMPKPAPVNESEEQGGLIEGLSQNSLLLPGLGVAALAAGLGFWMLRRRRREDDGFSDSISADEFSANSLFGTTGGQSVDTMTGASTQITTISESTPTEVDPIAEAEVYIAYGRETQAEEILREALKRQPERQAIRLKLLEIYSGRKDTVAFGQMAREMHDMTGGLNEEWSKVVQMGAALDPDNALYGDGTADLAAPSPVASPAADVGGMAAAGAAAVAAGVAGVAAAVEPEAQAVSSPSLDEGLAFDGGYNKPAAEAESKPVQTFQSTRSGPLSAMPGVELPSLDLDAPLDLDEGPSTVTDLNIDTTITESLDMGHASGGEGDGLGAIGLDLSPSTISGPITMSGAASSQWQEMASKLDLASAYVEIGDKEGARELLEEVINGGDAAQQQRARELLADL</sequence>
<dbReference type="eggNOG" id="COG3170">
    <property type="taxonomic scope" value="Bacteria"/>
</dbReference>
<dbReference type="Proteomes" id="UP000011021">
    <property type="component" value="Unassembled WGS sequence"/>
</dbReference>
<evidence type="ECO:0000259" key="3">
    <source>
        <dbReference type="Pfam" id="PF25800"/>
    </source>
</evidence>
<comment type="caution">
    <text evidence="4">The sequence shown here is derived from an EMBL/GenBank/DDBJ whole genome shotgun (WGS) entry which is preliminary data.</text>
</comment>
<feature type="region of interest" description="Disordered" evidence="2">
    <location>
        <begin position="312"/>
        <end position="370"/>
    </location>
</feature>
<accession>E7RWN6</accession>
<dbReference type="InterPro" id="IPR036779">
    <property type="entry name" value="LysM_dom_sf"/>
</dbReference>
<dbReference type="Pfam" id="PF25800">
    <property type="entry name" value="FimV_N"/>
    <property type="match status" value="1"/>
</dbReference>
<dbReference type="NCBIfam" id="TIGR03504">
    <property type="entry name" value="FimV_Cterm"/>
    <property type="match status" value="1"/>
</dbReference>
<dbReference type="InterPro" id="IPR018392">
    <property type="entry name" value="LysM"/>
</dbReference>
<dbReference type="NCBIfam" id="TIGR03505">
    <property type="entry name" value="FimV_core"/>
    <property type="match status" value="1"/>
</dbReference>
<dbReference type="InterPro" id="IPR020011">
    <property type="entry name" value="FimV_C"/>
</dbReference>
<feature type="compositionally biased region" description="Basic and acidic residues" evidence="2">
    <location>
        <begin position="347"/>
        <end position="361"/>
    </location>
</feature>
<reference evidence="4 5" key="1">
    <citation type="submission" date="2010-12" db="EMBL/GenBank/DDBJ databases">
        <authorList>
            <person name="Muzny D."/>
            <person name="Qin X."/>
            <person name="Deng J."/>
            <person name="Jiang H."/>
            <person name="Liu Y."/>
            <person name="Qu J."/>
            <person name="Song X.-Z."/>
            <person name="Zhang L."/>
            <person name="Thornton R."/>
            <person name="Coyle M."/>
            <person name="Francisco L."/>
            <person name="Jackson L."/>
            <person name="Javaid M."/>
            <person name="Korchina V."/>
            <person name="Kovar C."/>
            <person name="Mata R."/>
            <person name="Mathew T."/>
            <person name="Ngo R."/>
            <person name="Nguyen L."/>
            <person name="Nguyen N."/>
            <person name="Okwuonu G."/>
            <person name="Ongeri F."/>
            <person name="Pham C."/>
            <person name="Simmons D."/>
            <person name="Wilczek-Boney K."/>
            <person name="Hale W."/>
            <person name="Jakkamsetti A."/>
            <person name="Pham P."/>
            <person name="Ruth R."/>
            <person name="San Lucas F."/>
            <person name="Warren J."/>
            <person name="Zhang J."/>
            <person name="Zhao Z."/>
            <person name="Zhou C."/>
            <person name="Zhu D."/>
            <person name="Lee S."/>
            <person name="Bess C."/>
            <person name="Blankenburg K."/>
            <person name="Forbes L."/>
            <person name="Fu Q."/>
            <person name="Gubbala S."/>
            <person name="Hirani K."/>
            <person name="Jayaseelan J.C."/>
            <person name="Lara F."/>
            <person name="Munidasa M."/>
            <person name="Palculict T."/>
            <person name="Patil S."/>
            <person name="Pu L.-L."/>
            <person name="Saada N."/>
            <person name="Tang L."/>
            <person name="Weissenberger G."/>
            <person name="Zhu Y."/>
            <person name="Hemphill L."/>
            <person name="Shang Y."/>
            <person name="Youmans B."/>
            <person name="Ayvaz T."/>
            <person name="Ross M."/>
            <person name="Santibanez J."/>
            <person name="Aqrawi P."/>
            <person name="Gross S."/>
            <person name="Joshi V."/>
            <person name="Fowler G."/>
            <person name="Nazareth L."/>
            <person name="Reid J."/>
            <person name="Worley K."/>
            <person name="Petrosino J."/>
            <person name="Highlander S."/>
            <person name="Gibbs R."/>
        </authorList>
    </citation>
    <scope>NUCLEOTIDE SEQUENCE [LARGE SCALE GENOMIC DNA]</scope>
    <source>
        <strain evidence="4 5">ATCC 51599</strain>
    </source>
</reference>
<feature type="compositionally biased region" description="Basic and acidic residues" evidence="2">
    <location>
        <begin position="533"/>
        <end position="581"/>
    </location>
</feature>
<evidence type="ECO:0000256" key="1">
    <source>
        <dbReference type="SAM" id="Coils"/>
    </source>
</evidence>
<evidence type="ECO:0000256" key="2">
    <source>
        <dbReference type="SAM" id="MobiDB-lite"/>
    </source>
</evidence>
<dbReference type="AlphaFoldDB" id="E7RWN6"/>
<dbReference type="InterPro" id="IPR057840">
    <property type="entry name" value="FimV_N"/>
</dbReference>
<feature type="region of interest" description="Disordered" evidence="2">
    <location>
        <begin position="533"/>
        <end position="592"/>
    </location>
</feature>
<keyword evidence="5" id="KW-1185">Reference proteome</keyword>
<evidence type="ECO:0000313" key="4">
    <source>
        <dbReference type="EMBL" id="EFV95140.1"/>
    </source>
</evidence>
<feature type="coiled-coil region" evidence="1">
    <location>
        <begin position="373"/>
        <end position="421"/>
    </location>
</feature>
<keyword evidence="1" id="KW-0175">Coiled coil</keyword>
<feature type="domain" description="FimV N-terminal" evidence="3">
    <location>
        <begin position="33"/>
        <end position="139"/>
    </location>
</feature>
<dbReference type="CDD" id="cd00118">
    <property type="entry name" value="LysM"/>
    <property type="match status" value="1"/>
</dbReference>
<dbReference type="Gene3D" id="3.10.350.10">
    <property type="entry name" value="LysM domain"/>
    <property type="match status" value="1"/>
</dbReference>
<dbReference type="RefSeq" id="WP_005673323.1">
    <property type="nucleotide sequence ID" value="NZ_CP146288.1"/>
</dbReference>
<proteinExistence type="predicted"/>
<name>E7RWN6_9BURK</name>